<organism evidence="4 5">
    <name type="scientific">Capsaspora owczarzaki (strain ATCC 30864)</name>
    <dbReference type="NCBI Taxonomy" id="595528"/>
    <lineage>
        <taxon>Eukaryota</taxon>
        <taxon>Filasterea</taxon>
        <taxon>Capsaspora</taxon>
    </lineage>
</organism>
<accession>A0A0D2WKD7</accession>
<evidence type="ECO:0000256" key="2">
    <source>
        <dbReference type="ARBA" id="ARBA00023043"/>
    </source>
</evidence>
<dbReference type="PROSITE" id="PS50088">
    <property type="entry name" value="ANK_REPEAT"/>
    <property type="match status" value="4"/>
</dbReference>
<dbReference type="AlphaFoldDB" id="A0A0D2WKD7"/>
<dbReference type="PhylomeDB" id="A0A0D2WKD7"/>
<dbReference type="SMART" id="SM00248">
    <property type="entry name" value="ANK"/>
    <property type="match status" value="5"/>
</dbReference>
<evidence type="ECO:0000256" key="3">
    <source>
        <dbReference type="PROSITE-ProRule" id="PRU00023"/>
    </source>
</evidence>
<feature type="repeat" description="ANK" evidence="3">
    <location>
        <begin position="212"/>
        <end position="245"/>
    </location>
</feature>
<dbReference type="InterPro" id="IPR036770">
    <property type="entry name" value="Ankyrin_rpt-contain_sf"/>
</dbReference>
<evidence type="ECO:0000313" key="4">
    <source>
        <dbReference type="EMBL" id="KJE90695.1"/>
    </source>
</evidence>
<dbReference type="PANTHER" id="PTHR24171:SF9">
    <property type="entry name" value="ANKYRIN REPEAT DOMAIN-CONTAINING PROTEIN 39"/>
    <property type="match status" value="1"/>
</dbReference>
<protein>
    <submittedName>
        <fullName evidence="4">Uncharacterized protein</fullName>
    </submittedName>
</protein>
<dbReference type="EMBL" id="KE346361">
    <property type="protein sequence ID" value="KJE90695.1"/>
    <property type="molecule type" value="Genomic_DNA"/>
</dbReference>
<keyword evidence="2 3" id="KW-0040">ANK repeat</keyword>
<keyword evidence="5" id="KW-1185">Reference proteome</keyword>
<keyword evidence="1" id="KW-0677">Repeat</keyword>
<dbReference type="RefSeq" id="XP_004364831.2">
    <property type="nucleotide sequence ID" value="XM_004364774.2"/>
</dbReference>
<feature type="repeat" description="ANK" evidence="3">
    <location>
        <begin position="146"/>
        <end position="178"/>
    </location>
</feature>
<sequence length="271" mass="29136">MVAEGLQLLHYLNPVPVCEQTQLNTPVFKSNVSIHRCDTIRLQMSGAAICRMAFEGKKAEFIAAVNNDTRVLTTKDEDDRQPLHWACSGSHPEIVEFILAQQPPVDVNAADDSGWTPLHIAASVGNEGIVRQLLVKHANPTNTTDSKQTPLHYAASKNHLPVSKLLLEHGADANARDNTGASPLHRAAIKGHTAMCKALIAGGASVNALDRTKSTALHLAVSEEHGELAVELITAHRADASVRNVDEQSALDLASARIRALLLPHLQDGNP</sequence>
<gene>
    <name evidence="4" type="ORF">CAOG_001963</name>
</gene>
<dbReference type="eggNOG" id="KOG4412">
    <property type="taxonomic scope" value="Eukaryota"/>
</dbReference>
<feature type="repeat" description="ANK" evidence="3">
    <location>
        <begin position="179"/>
        <end position="211"/>
    </location>
</feature>
<dbReference type="InParanoid" id="A0A0D2WKD7"/>
<feature type="repeat" description="ANK" evidence="3">
    <location>
        <begin position="113"/>
        <end position="145"/>
    </location>
</feature>
<dbReference type="Pfam" id="PF00023">
    <property type="entry name" value="Ank"/>
    <property type="match status" value="1"/>
</dbReference>
<reference evidence="5" key="1">
    <citation type="submission" date="2011-02" db="EMBL/GenBank/DDBJ databases">
        <title>The Genome Sequence of Capsaspora owczarzaki ATCC 30864.</title>
        <authorList>
            <person name="Russ C."/>
            <person name="Cuomo C."/>
            <person name="Burger G."/>
            <person name="Gray M.W."/>
            <person name="Holland P.W.H."/>
            <person name="King N."/>
            <person name="Lang F.B.F."/>
            <person name="Roger A.J."/>
            <person name="Ruiz-Trillo I."/>
            <person name="Young S.K."/>
            <person name="Zeng Q."/>
            <person name="Gargeya S."/>
            <person name="Alvarado L."/>
            <person name="Berlin A."/>
            <person name="Chapman S.B."/>
            <person name="Chen Z."/>
            <person name="Freedman E."/>
            <person name="Gellesch M."/>
            <person name="Goldberg J."/>
            <person name="Griggs A."/>
            <person name="Gujja S."/>
            <person name="Heilman E."/>
            <person name="Heiman D."/>
            <person name="Howarth C."/>
            <person name="Mehta T."/>
            <person name="Neiman D."/>
            <person name="Pearson M."/>
            <person name="Roberts A."/>
            <person name="Saif S."/>
            <person name="Shea T."/>
            <person name="Shenoy N."/>
            <person name="Sisk P."/>
            <person name="Stolte C."/>
            <person name="Sykes S."/>
            <person name="White J."/>
            <person name="Yandava C."/>
            <person name="Haas B."/>
            <person name="Nusbaum C."/>
            <person name="Birren B."/>
        </authorList>
    </citation>
    <scope>NUCLEOTIDE SEQUENCE</scope>
    <source>
        <strain evidence="5">ATCC 30864</strain>
    </source>
</reference>
<dbReference type="Pfam" id="PF12796">
    <property type="entry name" value="Ank_2"/>
    <property type="match status" value="1"/>
</dbReference>
<dbReference type="SUPFAM" id="SSF48403">
    <property type="entry name" value="Ankyrin repeat"/>
    <property type="match status" value="1"/>
</dbReference>
<dbReference type="PROSITE" id="PS50297">
    <property type="entry name" value="ANK_REP_REGION"/>
    <property type="match status" value="3"/>
</dbReference>
<dbReference type="Gene3D" id="1.25.40.20">
    <property type="entry name" value="Ankyrin repeat-containing domain"/>
    <property type="match status" value="1"/>
</dbReference>
<proteinExistence type="predicted"/>
<dbReference type="PANTHER" id="PTHR24171">
    <property type="entry name" value="ANKYRIN REPEAT DOMAIN-CONTAINING PROTEIN 39-RELATED"/>
    <property type="match status" value="1"/>
</dbReference>
<evidence type="ECO:0000313" key="5">
    <source>
        <dbReference type="Proteomes" id="UP000008743"/>
    </source>
</evidence>
<name>A0A0D2WKD7_CAPO3</name>
<dbReference type="Pfam" id="PF13857">
    <property type="entry name" value="Ank_5"/>
    <property type="match status" value="1"/>
</dbReference>
<dbReference type="InterPro" id="IPR002110">
    <property type="entry name" value="Ankyrin_rpt"/>
</dbReference>
<dbReference type="Proteomes" id="UP000008743">
    <property type="component" value="Unassembled WGS sequence"/>
</dbReference>
<dbReference type="OrthoDB" id="539213at2759"/>
<dbReference type="STRING" id="595528.A0A0D2WKD7"/>
<evidence type="ECO:0000256" key="1">
    <source>
        <dbReference type="ARBA" id="ARBA00022737"/>
    </source>
</evidence>
<dbReference type="PRINTS" id="PR01415">
    <property type="entry name" value="ANKYRIN"/>
</dbReference>